<feature type="transmembrane region" description="Helical" evidence="1">
    <location>
        <begin position="100"/>
        <end position="121"/>
    </location>
</feature>
<keyword evidence="1" id="KW-0472">Membrane</keyword>
<sequence>MSAAQLAEYKELMHTFHVLQSSDISTAAAMSWVAYDIVLTFGEEIEFIWKAKWSLPKCLYIAARYYGLITLICAISSQPIALECILQMWSMAMVHWTSSYHYLFCTLLATSVGIVVIKQTVQFSKPAYIPITGCYNKPPAHVVLYAWIPSLVIAWIFYGLTVYRLFKELKIQSWFTFTAASGGDHAASIIHIFFRDGSIWFGFTHYDVAVVLITVVFQAVGVSNYYTGFKCFNFSHRDPDSSSIFGQHPNRMQIWIPQVFLMPHSKQETISKWQGSQGMTPLKIWISQDMMIF</sequence>
<keyword evidence="1" id="KW-0812">Transmembrane</keyword>
<dbReference type="EMBL" id="KZ110591">
    <property type="protein sequence ID" value="OSX67689.1"/>
    <property type="molecule type" value="Genomic_DNA"/>
</dbReference>
<feature type="transmembrane region" description="Helical" evidence="1">
    <location>
        <begin position="206"/>
        <end position="226"/>
    </location>
</feature>
<proteinExistence type="predicted"/>
<evidence type="ECO:0000313" key="3">
    <source>
        <dbReference type="EMBL" id="OSX67689.1"/>
    </source>
</evidence>
<feature type="transmembrane region" description="Helical" evidence="1">
    <location>
        <begin position="172"/>
        <end position="194"/>
    </location>
</feature>
<dbReference type="OrthoDB" id="2744882at2759"/>
<dbReference type="Pfam" id="PF20151">
    <property type="entry name" value="DUF6533"/>
    <property type="match status" value="1"/>
</dbReference>
<reference evidence="3 4" key="1">
    <citation type="submission" date="2017-04" db="EMBL/GenBank/DDBJ databases">
        <title>Genome Sequence of the Model Brown-Rot Fungus Postia placenta SB12.</title>
        <authorList>
            <consortium name="DOE Joint Genome Institute"/>
            <person name="Gaskell J."/>
            <person name="Kersten P."/>
            <person name="Larrondo L.F."/>
            <person name="Canessa P."/>
            <person name="Martinez D."/>
            <person name="Hibbett D."/>
            <person name="Schmoll M."/>
            <person name="Kubicek C.P."/>
            <person name="Martinez A.T."/>
            <person name="Yadav J."/>
            <person name="Master E."/>
            <person name="Magnuson J.K."/>
            <person name="James T."/>
            <person name="Yaver D."/>
            <person name="Berka R."/>
            <person name="Labutti K."/>
            <person name="Lipzen A."/>
            <person name="Aerts A."/>
            <person name="Barry K."/>
            <person name="Henrissat B."/>
            <person name="Blanchette R."/>
            <person name="Grigoriev I."/>
            <person name="Cullen D."/>
        </authorList>
    </citation>
    <scope>NUCLEOTIDE SEQUENCE [LARGE SCALE GENOMIC DNA]</scope>
    <source>
        <strain evidence="3 4">MAD-698-R-SB12</strain>
    </source>
</reference>
<name>A0A1X6NGD4_9APHY</name>
<keyword evidence="4" id="KW-1185">Reference proteome</keyword>
<dbReference type="AlphaFoldDB" id="A0A1X6NGD4"/>
<organism evidence="3 4">
    <name type="scientific">Postia placenta MAD-698-R-SB12</name>
    <dbReference type="NCBI Taxonomy" id="670580"/>
    <lineage>
        <taxon>Eukaryota</taxon>
        <taxon>Fungi</taxon>
        <taxon>Dikarya</taxon>
        <taxon>Basidiomycota</taxon>
        <taxon>Agaricomycotina</taxon>
        <taxon>Agaricomycetes</taxon>
        <taxon>Polyporales</taxon>
        <taxon>Adustoporiaceae</taxon>
        <taxon>Rhodonia</taxon>
    </lineage>
</organism>
<feature type="transmembrane region" description="Helical" evidence="1">
    <location>
        <begin position="142"/>
        <end position="166"/>
    </location>
</feature>
<keyword evidence="1" id="KW-1133">Transmembrane helix</keyword>
<accession>A0A1X6NGD4</accession>
<evidence type="ECO:0000259" key="2">
    <source>
        <dbReference type="Pfam" id="PF20151"/>
    </source>
</evidence>
<dbReference type="RefSeq" id="XP_024344483.1">
    <property type="nucleotide sequence ID" value="XM_024483731.1"/>
</dbReference>
<gene>
    <name evidence="3" type="ORF">POSPLADRAFT_1128375</name>
</gene>
<evidence type="ECO:0000313" key="4">
    <source>
        <dbReference type="Proteomes" id="UP000194127"/>
    </source>
</evidence>
<feature type="domain" description="DUF6533" evidence="2">
    <location>
        <begin position="26"/>
        <end position="69"/>
    </location>
</feature>
<dbReference type="GeneID" id="36328680"/>
<evidence type="ECO:0000256" key="1">
    <source>
        <dbReference type="SAM" id="Phobius"/>
    </source>
</evidence>
<dbReference type="InterPro" id="IPR045340">
    <property type="entry name" value="DUF6533"/>
</dbReference>
<protein>
    <recommendedName>
        <fullName evidence="2">DUF6533 domain-containing protein</fullName>
    </recommendedName>
</protein>
<dbReference type="Proteomes" id="UP000194127">
    <property type="component" value="Unassembled WGS sequence"/>
</dbReference>